<evidence type="ECO:0000256" key="1">
    <source>
        <dbReference type="ARBA" id="ARBA00022723"/>
    </source>
</evidence>
<dbReference type="PROSITE" id="PS51257">
    <property type="entry name" value="PROKAR_LIPOPROTEIN"/>
    <property type="match status" value="1"/>
</dbReference>
<dbReference type="InterPro" id="IPR050248">
    <property type="entry name" value="Polysacc_deacetylase_ArnD"/>
</dbReference>
<dbReference type="PANTHER" id="PTHR10587:SF133">
    <property type="entry name" value="CHITIN DEACETYLASE 1-RELATED"/>
    <property type="match status" value="1"/>
</dbReference>
<evidence type="ECO:0000256" key="2">
    <source>
        <dbReference type="ARBA" id="ARBA00022801"/>
    </source>
</evidence>
<feature type="chain" id="PRO_5047423041" evidence="4">
    <location>
        <begin position="21"/>
        <end position="282"/>
    </location>
</feature>
<dbReference type="SUPFAM" id="SSF88713">
    <property type="entry name" value="Glycoside hydrolase/deacetylase"/>
    <property type="match status" value="1"/>
</dbReference>
<evidence type="ECO:0000259" key="5">
    <source>
        <dbReference type="PROSITE" id="PS51677"/>
    </source>
</evidence>
<keyword evidence="4" id="KW-0732">Signal</keyword>
<reference evidence="7" key="1">
    <citation type="journal article" date="2019" name="Int. J. Syst. Evol. Microbiol.">
        <title>The Global Catalogue of Microorganisms (GCM) 10K type strain sequencing project: providing services to taxonomists for standard genome sequencing and annotation.</title>
        <authorList>
            <consortium name="The Broad Institute Genomics Platform"/>
            <consortium name="The Broad Institute Genome Sequencing Center for Infectious Disease"/>
            <person name="Wu L."/>
            <person name="Ma J."/>
        </authorList>
    </citation>
    <scope>NUCLEOTIDE SEQUENCE [LARGE SCALE GENOMIC DNA]</scope>
    <source>
        <strain evidence="7">CGMCC 1.12376</strain>
    </source>
</reference>
<accession>A0ABW4HSM6</accession>
<feature type="region of interest" description="Disordered" evidence="3">
    <location>
        <begin position="25"/>
        <end position="55"/>
    </location>
</feature>
<dbReference type="CDD" id="cd10917">
    <property type="entry name" value="CE4_NodB_like_6s_7s"/>
    <property type="match status" value="1"/>
</dbReference>
<dbReference type="PROSITE" id="PS51677">
    <property type="entry name" value="NODB"/>
    <property type="match status" value="1"/>
</dbReference>
<keyword evidence="2" id="KW-0378">Hydrolase</keyword>
<protein>
    <submittedName>
        <fullName evidence="6">Polysaccharide deacetylase family protein</fullName>
    </submittedName>
</protein>
<dbReference type="Pfam" id="PF01522">
    <property type="entry name" value="Polysacc_deac_1"/>
    <property type="match status" value="1"/>
</dbReference>
<gene>
    <name evidence="6" type="ORF">ACFSBH_10865</name>
</gene>
<keyword evidence="1" id="KW-0479">Metal-binding</keyword>
<evidence type="ECO:0000256" key="4">
    <source>
        <dbReference type="SAM" id="SignalP"/>
    </source>
</evidence>
<dbReference type="PANTHER" id="PTHR10587">
    <property type="entry name" value="GLYCOSYL TRANSFERASE-RELATED"/>
    <property type="match status" value="1"/>
</dbReference>
<feature type="compositionally biased region" description="Basic and acidic residues" evidence="3">
    <location>
        <begin position="26"/>
        <end position="36"/>
    </location>
</feature>
<dbReference type="Proteomes" id="UP001597221">
    <property type="component" value="Unassembled WGS sequence"/>
</dbReference>
<comment type="caution">
    <text evidence="6">The sequence shown here is derived from an EMBL/GenBank/DDBJ whole genome shotgun (WGS) entry which is preliminary data.</text>
</comment>
<evidence type="ECO:0000313" key="6">
    <source>
        <dbReference type="EMBL" id="MFD1608157.1"/>
    </source>
</evidence>
<feature type="signal peptide" evidence="4">
    <location>
        <begin position="1"/>
        <end position="20"/>
    </location>
</feature>
<feature type="compositionally biased region" description="Acidic residues" evidence="3">
    <location>
        <begin position="37"/>
        <end position="46"/>
    </location>
</feature>
<dbReference type="InterPro" id="IPR011330">
    <property type="entry name" value="Glyco_hydro/deAcase_b/a-brl"/>
</dbReference>
<evidence type="ECO:0000313" key="7">
    <source>
        <dbReference type="Proteomes" id="UP001597221"/>
    </source>
</evidence>
<dbReference type="Gene3D" id="3.20.20.370">
    <property type="entry name" value="Glycoside hydrolase/deacetylase"/>
    <property type="match status" value="1"/>
</dbReference>
<proteinExistence type="predicted"/>
<dbReference type="InterPro" id="IPR002509">
    <property type="entry name" value="NODB_dom"/>
</dbReference>
<dbReference type="EMBL" id="JBHUDE010000047">
    <property type="protein sequence ID" value="MFD1608157.1"/>
    <property type="molecule type" value="Genomic_DNA"/>
</dbReference>
<keyword evidence="7" id="KW-1185">Reference proteome</keyword>
<feature type="domain" description="NodB homology" evidence="5">
    <location>
        <begin position="80"/>
        <end position="269"/>
    </location>
</feature>
<sequence length="282" mass="32151">MRKFIIITLIAMLFISACNGENEQEETVKNSSKEHESEEQEEEMPAEDAVQGTEGASIDPEYYISDDATVVPITKDVNEKVVLLTFDDGPHTYSLEIAETLKKLDANAIFFVNGHYLDTPEEEEALKQLHEMGFLIGNHTYNHPLLTDISEDEQREEIVKLSDRVEEIIGERPKFFRAPNGMNTDFSEQVAAEEEMVLMNWTYGYDYFQPYMDADKLAEAMITGEGPEVGVSYSLLKPGANLLMHDREWTNEALERIVNGLREQGYEIVDPNLIRLLNEESE</sequence>
<evidence type="ECO:0000256" key="3">
    <source>
        <dbReference type="SAM" id="MobiDB-lite"/>
    </source>
</evidence>
<organism evidence="6 7">
    <name type="scientific">Oceanobacillus luteolus</name>
    <dbReference type="NCBI Taxonomy" id="1274358"/>
    <lineage>
        <taxon>Bacteria</taxon>
        <taxon>Bacillati</taxon>
        <taxon>Bacillota</taxon>
        <taxon>Bacilli</taxon>
        <taxon>Bacillales</taxon>
        <taxon>Bacillaceae</taxon>
        <taxon>Oceanobacillus</taxon>
    </lineage>
</organism>
<name>A0ABW4HSM6_9BACI</name>
<dbReference type="RefSeq" id="WP_251512538.1">
    <property type="nucleotide sequence ID" value="NZ_JAMBON010000006.1"/>
</dbReference>